<feature type="transmembrane region" description="Helical" evidence="4">
    <location>
        <begin position="82"/>
        <end position="106"/>
    </location>
</feature>
<comment type="caution">
    <text evidence="7">The sequence shown here is derived from an EMBL/GenBank/DDBJ whole genome shotgun (WGS) entry which is preliminary data.</text>
</comment>
<keyword evidence="4" id="KW-0812">Transmembrane</keyword>
<evidence type="ECO:0000256" key="2">
    <source>
        <dbReference type="ARBA" id="ARBA00022679"/>
    </source>
</evidence>
<feature type="transmembrane region" description="Helical" evidence="4">
    <location>
        <begin position="6"/>
        <end position="24"/>
    </location>
</feature>
<feature type="transmembrane region" description="Helical" evidence="4">
    <location>
        <begin position="118"/>
        <end position="135"/>
    </location>
</feature>
<sequence length="418" mass="48169">MIFIDFIGALFATIPFLLLTLQLLNKLHFKKKGLIYFLLISFGTAILLALSLGNPLLKLSIAVMILAFLCTKFYNVKFTFSLLSLLLSVILLLIVEYVGIIILNLLYVESLSYNQIRFITALINAVLLSLLFLFMKSLKLSLIPNHDVYFANNSKLWWTSPVFVVLSLLIVVEIIQDGVTISSVYLILTSIIAFIYLTRYIIFQKTVETEKIMVNEQEKSAKFYLRGIQAQRHDFIFQVNTINSLVHLNRIDELKMYLGELTEEFQTTSETLPLHYISTAGLLIQYKQIFKKDGVHFKIIVEDTFEGIPMQVYEFNNIIGNLITNAFESVRLIETNYKEVTIKFSKDQHLVVEVINEINQDSFDLMNIFQDGFTTKEKDKNGLGLNNIMMTLEQYNGYLYPELNNRTLSMFVIIPTEK</sequence>
<dbReference type="Gene3D" id="1.10.287.130">
    <property type="match status" value="1"/>
</dbReference>
<dbReference type="GO" id="GO:0042802">
    <property type="term" value="F:identical protein binding"/>
    <property type="evidence" value="ECO:0007669"/>
    <property type="project" value="TreeGrafter"/>
</dbReference>
<dbReference type="RefSeq" id="WP_127742808.1">
    <property type="nucleotide sequence ID" value="NZ_RZTZ01000026.1"/>
</dbReference>
<keyword evidence="3" id="KW-0418">Kinase</keyword>
<reference evidence="7 8" key="1">
    <citation type="submission" date="2019-01" db="EMBL/GenBank/DDBJ databases">
        <title>Bacillus sp. M5HDSG1-1, whole genome shotgun sequence.</title>
        <authorList>
            <person name="Tuo L."/>
        </authorList>
    </citation>
    <scope>NUCLEOTIDE SEQUENCE [LARGE SCALE GENOMIC DNA]</scope>
    <source>
        <strain evidence="7 8">M5HDSG1-1</strain>
    </source>
</reference>
<evidence type="ECO:0000259" key="5">
    <source>
        <dbReference type="Pfam" id="PF14501"/>
    </source>
</evidence>
<dbReference type="SUPFAM" id="SSF55890">
    <property type="entry name" value="Sporulation response regulatory protein Spo0B"/>
    <property type="match status" value="1"/>
</dbReference>
<feature type="domain" description="SpoOB alpha-helical" evidence="6">
    <location>
        <begin position="213"/>
        <end position="272"/>
    </location>
</feature>
<evidence type="ECO:0000313" key="8">
    <source>
        <dbReference type="Proteomes" id="UP000288024"/>
    </source>
</evidence>
<dbReference type="Proteomes" id="UP000288024">
    <property type="component" value="Unassembled WGS sequence"/>
</dbReference>
<keyword evidence="8" id="KW-1185">Reference proteome</keyword>
<protein>
    <submittedName>
        <fullName evidence="7">GHKL domain-containing protein</fullName>
    </submittedName>
</protein>
<keyword evidence="4" id="KW-1133">Transmembrane helix</keyword>
<dbReference type="Pfam" id="PF14501">
    <property type="entry name" value="HATPase_c_5"/>
    <property type="match status" value="1"/>
</dbReference>
<evidence type="ECO:0000256" key="1">
    <source>
        <dbReference type="ARBA" id="ARBA00022553"/>
    </source>
</evidence>
<feature type="transmembrane region" description="Helical" evidence="4">
    <location>
        <begin position="156"/>
        <end position="175"/>
    </location>
</feature>
<dbReference type="Pfam" id="PF14689">
    <property type="entry name" value="SPOB_a"/>
    <property type="match status" value="1"/>
</dbReference>
<dbReference type="AlphaFoldDB" id="A0A3S2X4X7"/>
<feature type="transmembrane region" description="Helical" evidence="4">
    <location>
        <begin position="181"/>
        <end position="202"/>
    </location>
</feature>
<dbReference type="GO" id="GO:0000155">
    <property type="term" value="F:phosphorelay sensor kinase activity"/>
    <property type="evidence" value="ECO:0007669"/>
    <property type="project" value="InterPro"/>
</dbReference>
<feature type="domain" description="Sensor histidine kinase NatK-like C-terminal" evidence="5">
    <location>
        <begin position="310"/>
        <end position="415"/>
    </location>
</feature>
<dbReference type="PANTHER" id="PTHR40448">
    <property type="entry name" value="TWO-COMPONENT SENSOR HISTIDINE KINASE"/>
    <property type="match status" value="1"/>
</dbReference>
<feature type="transmembrane region" description="Helical" evidence="4">
    <location>
        <begin position="33"/>
        <end position="50"/>
    </location>
</feature>
<proteinExistence type="predicted"/>
<keyword evidence="1" id="KW-0597">Phosphoprotein</keyword>
<evidence type="ECO:0000313" key="7">
    <source>
        <dbReference type="EMBL" id="RVT56535.1"/>
    </source>
</evidence>
<accession>A0A3S2X4X7</accession>
<evidence type="ECO:0000259" key="6">
    <source>
        <dbReference type="Pfam" id="PF14689"/>
    </source>
</evidence>
<dbReference type="InterPro" id="IPR016120">
    <property type="entry name" value="Sig_transdc_His_kin_SpoOB"/>
</dbReference>
<dbReference type="Gene3D" id="3.30.565.10">
    <property type="entry name" value="Histidine kinase-like ATPase, C-terminal domain"/>
    <property type="match status" value="1"/>
</dbReference>
<dbReference type="InterPro" id="IPR039506">
    <property type="entry name" value="SPOB_a"/>
</dbReference>
<organism evidence="7 8">
    <name type="scientific">Niallia taxi</name>
    <dbReference type="NCBI Taxonomy" id="2499688"/>
    <lineage>
        <taxon>Bacteria</taxon>
        <taxon>Bacillati</taxon>
        <taxon>Bacillota</taxon>
        <taxon>Bacilli</taxon>
        <taxon>Bacillales</taxon>
        <taxon>Bacillaceae</taxon>
        <taxon>Niallia</taxon>
    </lineage>
</organism>
<dbReference type="InterPro" id="IPR036890">
    <property type="entry name" value="HATPase_C_sf"/>
</dbReference>
<dbReference type="InterPro" id="IPR032834">
    <property type="entry name" value="NatK-like_C"/>
</dbReference>
<dbReference type="PANTHER" id="PTHR40448:SF1">
    <property type="entry name" value="TWO-COMPONENT SENSOR HISTIDINE KINASE"/>
    <property type="match status" value="1"/>
</dbReference>
<name>A0A3S2X4X7_9BACI</name>
<dbReference type="EMBL" id="RZTZ01000026">
    <property type="protein sequence ID" value="RVT56535.1"/>
    <property type="molecule type" value="Genomic_DNA"/>
</dbReference>
<gene>
    <name evidence="7" type="ORF">EM808_27235</name>
</gene>
<evidence type="ECO:0000256" key="4">
    <source>
        <dbReference type="SAM" id="Phobius"/>
    </source>
</evidence>
<keyword evidence="2" id="KW-0808">Transferase</keyword>
<keyword evidence="4" id="KW-0472">Membrane</keyword>
<evidence type="ECO:0000256" key="3">
    <source>
        <dbReference type="ARBA" id="ARBA00022777"/>
    </source>
</evidence>